<keyword evidence="3" id="KW-0472">Membrane</keyword>
<feature type="compositionally biased region" description="Basic and acidic residues" evidence="2">
    <location>
        <begin position="224"/>
        <end position="235"/>
    </location>
</feature>
<accession>A0ABT3MS08</accession>
<keyword evidence="3" id="KW-1133">Transmembrane helix</keyword>
<reference evidence="4 5" key="1">
    <citation type="submission" date="2022-10" db="EMBL/GenBank/DDBJ databases">
        <title>High-quality genome sequences of two octocoral-associated bacteria, Endozoicomonas euniceicola EF212 and Endozoicomonas gorgoniicola PS125.</title>
        <authorList>
            <person name="Chiou Y.-J."/>
            <person name="Chen Y.-H."/>
        </authorList>
    </citation>
    <scope>NUCLEOTIDE SEQUENCE [LARGE SCALE GENOMIC DNA]</scope>
    <source>
        <strain evidence="4 5">PS125</strain>
    </source>
</reference>
<comment type="caution">
    <text evidence="4">The sequence shown here is derived from an EMBL/GenBank/DDBJ whole genome shotgun (WGS) entry which is preliminary data.</text>
</comment>
<evidence type="ECO:0000313" key="5">
    <source>
        <dbReference type="Proteomes" id="UP001209854"/>
    </source>
</evidence>
<keyword evidence="1" id="KW-0175">Coiled coil</keyword>
<name>A0ABT3MS08_9GAMM</name>
<organism evidence="4 5">
    <name type="scientific">Endozoicomonas gorgoniicola</name>
    <dbReference type="NCBI Taxonomy" id="1234144"/>
    <lineage>
        <taxon>Bacteria</taxon>
        <taxon>Pseudomonadati</taxon>
        <taxon>Pseudomonadota</taxon>
        <taxon>Gammaproteobacteria</taxon>
        <taxon>Oceanospirillales</taxon>
        <taxon>Endozoicomonadaceae</taxon>
        <taxon>Endozoicomonas</taxon>
    </lineage>
</organism>
<evidence type="ECO:0000256" key="2">
    <source>
        <dbReference type="SAM" id="MobiDB-lite"/>
    </source>
</evidence>
<dbReference type="RefSeq" id="WP_262567132.1">
    <property type="nucleotide sequence ID" value="NZ_JAPFCC010000001.1"/>
</dbReference>
<feature type="region of interest" description="Disordered" evidence="2">
    <location>
        <begin position="223"/>
        <end position="249"/>
    </location>
</feature>
<evidence type="ECO:0000256" key="1">
    <source>
        <dbReference type="SAM" id="Coils"/>
    </source>
</evidence>
<feature type="transmembrane region" description="Helical" evidence="3">
    <location>
        <begin position="7"/>
        <end position="28"/>
    </location>
</feature>
<dbReference type="EMBL" id="JAPFCC010000001">
    <property type="protein sequence ID" value="MCW7552155.1"/>
    <property type="molecule type" value="Genomic_DNA"/>
</dbReference>
<protein>
    <recommendedName>
        <fullName evidence="6">Preprotein translocase subunit SecY</fullName>
    </recommendedName>
</protein>
<feature type="transmembrane region" description="Helical" evidence="3">
    <location>
        <begin position="194"/>
        <end position="215"/>
    </location>
</feature>
<dbReference type="Proteomes" id="UP001209854">
    <property type="component" value="Unassembled WGS sequence"/>
</dbReference>
<gene>
    <name evidence="4" type="ORF">NX722_05740</name>
</gene>
<proteinExistence type="predicted"/>
<evidence type="ECO:0000256" key="3">
    <source>
        <dbReference type="SAM" id="Phobius"/>
    </source>
</evidence>
<feature type="coiled-coil region" evidence="1">
    <location>
        <begin position="131"/>
        <end position="172"/>
    </location>
</feature>
<feature type="transmembrane region" description="Helical" evidence="3">
    <location>
        <begin position="34"/>
        <end position="50"/>
    </location>
</feature>
<evidence type="ECO:0008006" key="6">
    <source>
        <dbReference type="Google" id="ProtNLM"/>
    </source>
</evidence>
<keyword evidence="3" id="KW-0812">Transmembrane</keyword>
<keyword evidence="5" id="KW-1185">Reference proteome</keyword>
<evidence type="ECO:0000313" key="4">
    <source>
        <dbReference type="EMBL" id="MCW7552155.1"/>
    </source>
</evidence>
<sequence>MGNNPYFFWNVGFILTSGLSLVLSVLLFTSVADSRLSGVILMGIALALELGKIVTINDRKRLITWLLIGVSVLGSAGGLNRALTVADASLGAHQQQRAGLQAQIDQTLQAMAQNNDTIAQNSRSIDRYIELDRIRSDARPLQEQNRQLQQEQTRLQAQLSNLQANLANLEQADMPELTAVLSLLATLLAMPLQWVQAAVILLLACLLDALTVTFIRDGVLGRLMTDKDNDPDPETRQPVFETDDKPVTPALPVTQQADTGNVTAMDNSYPAFKRAMLARREQGKGVLSQRACIREMNLKDRQARGFFQRLQAEDIIEKNGGQFLWKKPLRTGS</sequence>
<feature type="transmembrane region" description="Helical" evidence="3">
    <location>
        <begin position="62"/>
        <end position="79"/>
    </location>
</feature>